<dbReference type="AlphaFoldDB" id="A0A5B7J710"/>
<accession>A0A5B7J710</accession>
<feature type="region of interest" description="Disordered" evidence="1">
    <location>
        <begin position="1"/>
        <end position="166"/>
    </location>
</feature>
<comment type="caution">
    <text evidence="2">The sequence shown here is derived from an EMBL/GenBank/DDBJ whole genome shotgun (WGS) entry which is preliminary data.</text>
</comment>
<keyword evidence="3" id="KW-1185">Reference proteome</keyword>
<feature type="compositionally biased region" description="Gly residues" evidence="1">
    <location>
        <begin position="25"/>
        <end position="39"/>
    </location>
</feature>
<proteinExistence type="predicted"/>
<gene>
    <name evidence="2" type="ORF">E2C01_084736</name>
</gene>
<reference evidence="2 3" key="1">
    <citation type="submission" date="2019-05" db="EMBL/GenBank/DDBJ databases">
        <title>Another draft genome of Portunus trituberculatus and its Hox gene families provides insights of decapod evolution.</title>
        <authorList>
            <person name="Jeong J.-H."/>
            <person name="Song I."/>
            <person name="Kim S."/>
            <person name="Choi T."/>
            <person name="Kim D."/>
            <person name="Ryu S."/>
            <person name="Kim W."/>
        </authorList>
    </citation>
    <scope>NUCLEOTIDE SEQUENCE [LARGE SCALE GENOMIC DNA]</scope>
    <source>
        <tissue evidence="2">Muscle</tissue>
    </source>
</reference>
<evidence type="ECO:0000313" key="3">
    <source>
        <dbReference type="Proteomes" id="UP000324222"/>
    </source>
</evidence>
<feature type="compositionally biased region" description="Gly residues" evidence="1">
    <location>
        <begin position="96"/>
        <end position="106"/>
    </location>
</feature>
<sequence>MVTSRGGEARARRGVRRGVPHGGTPLPGGGGRDGAGCGREGGRDAAAGAGVSCTHQHNTNQFGSSHTAGQEASPKCTAAPPSPLYRHDTVSNGVYRSGGRGEGLACGGRRSAGPPRPAAASLASTASRPGPGLRGAARGCPGRGAGEGHVQPTSKSNLTKRVTKGE</sequence>
<organism evidence="2 3">
    <name type="scientific">Portunus trituberculatus</name>
    <name type="common">Swimming crab</name>
    <name type="synonym">Neptunus trituberculatus</name>
    <dbReference type="NCBI Taxonomy" id="210409"/>
    <lineage>
        <taxon>Eukaryota</taxon>
        <taxon>Metazoa</taxon>
        <taxon>Ecdysozoa</taxon>
        <taxon>Arthropoda</taxon>
        <taxon>Crustacea</taxon>
        <taxon>Multicrustacea</taxon>
        <taxon>Malacostraca</taxon>
        <taxon>Eumalacostraca</taxon>
        <taxon>Eucarida</taxon>
        <taxon>Decapoda</taxon>
        <taxon>Pleocyemata</taxon>
        <taxon>Brachyura</taxon>
        <taxon>Eubrachyura</taxon>
        <taxon>Portunoidea</taxon>
        <taxon>Portunidae</taxon>
        <taxon>Portuninae</taxon>
        <taxon>Portunus</taxon>
    </lineage>
</organism>
<feature type="compositionally biased region" description="Low complexity" evidence="1">
    <location>
        <begin position="107"/>
        <end position="140"/>
    </location>
</feature>
<feature type="compositionally biased region" description="Polar residues" evidence="1">
    <location>
        <begin position="53"/>
        <end position="70"/>
    </location>
</feature>
<name>A0A5B7J710_PORTR</name>
<feature type="compositionally biased region" description="Polar residues" evidence="1">
    <location>
        <begin position="151"/>
        <end position="160"/>
    </location>
</feature>
<protein>
    <submittedName>
        <fullName evidence="2">Uncharacterized protein</fullName>
    </submittedName>
</protein>
<evidence type="ECO:0000256" key="1">
    <source>
        <dbReference type="SAM" id="MobiDB-lite"/>
    </source>
</evidence>
<evidence type="ECO:0000313" key="2">
    <source>
        <dbReference type="EMBL" id="MPC89776.1"/>
    </source>
</evidence>
<dbReference type="Proteomes" id="UP000324222">
    <property type="component" value="Unassembled WGS sequence"/>
</dbReference>
<dbReference type="EMBL" id="VSRR010082136">
    <property type="protein sequence ID" value="MPC89776.1"/>
    <property type="molecule type" value="Genomic_DNA"/>
</dbReference>